<dbReference type="Proteomes" id="UP000800039">
    <property type="component" value="Unassembled WGS sequence"/>
</dbReference>
<proteinExistence type="predicted"/>
<dbReference type="EMBL" id="ML976618">
    <property type="protein sequence ID" value="KAF1842068.1"/>
    <property type="molecule type" value="Genomic_DNA"/>
</dbReference>
<accession>A0A9P4GA96</accession>
<feature type="compositionally biased region" description="Basic and acidic residues" evidence="1">
    <location>
        <begin position="13"/>
        <end position="23"/>
    </location>
</feature>
<dbReference type="OrthoDB" id="3679518at2759"/>
<sequence>MNGALVPLGGTTRKHEQWDEWQRQQRRAQRSSVGDIPAGRRNHSVSSNTTVRGPVDYLQPAASPPPARSRRSTDVEAPVHPAAISAYYLRSSDDYHERQRRVPSAEQYHSLSPVQSNRHREVGSLSGSFNAPTHVELERHKGHRKRAKGMHKLRSVVKAWIKA</sequence>
<gene>
    <name evidence="2" type="ORF">K460DRAFT_409499</name>
</gene>
<keyword evidence="3" id="KW-1185">Reference proteome</keyword>
<dbReference type="RefSeq" id="XP_040784631.1">
    <property type="nucleotide sequence ID" value="XM_040937254.1"/>
</dbReference>
<dbReference type="AlphaFoldDB" id="A0A9P4GA96"/>
<name>A0A9P4GA96_9PLEO</name>
<organism evidence="2 3">
    <name type="scientific">Cucurbitaria berberidis CBS 394.84</name>
    <dbReference type="NCBI Taxonomy" id="1168544"/>
    <lineage>
        <taxon>Eukaryota</taxon>
        <taxon>Fungi</taxon>
        <taxon>Dikarya</taxon>
        <taxon>Ascomycota</taxon>
        <taxon>Pezizomycotina</taxon>
        <taxon>Dothideomycetes</taxon>
        <taxon>Pleosporomycetidae</taxon>
        <taxon>Pleosporales</taxon>
        <taxon>Pleosporineae</taxon>
        <taxon>Cucurbitariaceae</taxon>
        <taxon>Cucurbitaria</taxon>
    </lineage>
</organism>
<reference evidence="2" key="1">
    <citation type="submission" date="2020-01" db="EMBL/GenBank/DDBJ databases">
        <authorList>
            <consortium name="DOE Joint Genome Institute"/>
            <person name="Haridas S."/>
            <person name="Albert R."/>
            <person name="Binder M."/>
            <person name="Bloem J."/>
            <person name="Labutti K."/>
            <person name="Salamov A."/>
            <person name="Andreopoulos B."/>
            <person name="Baker S.E."/>
            <person name="Barry K."/>
            <person name="Bills G."/>
            <person name="Bluhm B.H."/>
            <person name="Cannon C."/>
            <person name="Castanera R."/>
            <person name="Culley D.E."/>
            <person name="Daum C."/>
            <person name="Ezra D."/>
            <person name="Gonzalez J.B."/>
            <person name="Henrissat B."/>
            <person name="Kuo A."/>
            <person name="Liang C."/>
            <person name="Lipzen A."/>
            <person name="Lutzoni F."/>
            <person name="Magnuson J."/>
            <person name="Mondo S."/>
            <person name="Nolan M."/>
            <person name="Ohm R."/>
            <person name="Pangilinan J."/>
            <person name="Park H.-J."/>
            <person name="Ramirez L."/>
            <person name="Alfaro M."/>
            <person name="Sun H."/>
            <person name="Tritt A."/>
            <person name="Yoshinaga Y."/>
            <person name="Zwiers L.-H."/>
            <person name="Turgeon B.G."/>
            <person name="Goodwin S.B."/>
            <person name="Spatafora J.W."/>
            <person name="Crous P.W."/>
            <person name="Grigoriev I.V."/>
        </authorList>
    </citation>
    <scope>NUCLEOTIDE SEQUENCE</scope>
    <source>
        <strain evidence="2">CBS 394.84</strain>
    </source>
</reference>
<evidence type="ECO:0000313" key="2">
    <source>
        <dbReference type="EMBL" id="KAF1842068.1"/>
    </source>
</evidence>
<comment type="caution">
    <text evidence="2">The sequence shown here is derived from an EMBL/GenBank/DDBJ whole genome shotgun (WGS) entry which is preliminary data.</text>
</comment>
<evidence type="ECO:0000313" key="3">
    <source>
        <dbReference type="Proteomes" id="UP000800039"/>
    </source>
</evidence>
<feature type="region of interest" description="Disordered" evidence="1">
    <location>
        <begin position="1"/>
        <end position="79"/>
    </location>
</feature>
<protein>
    <submittedName>
        <fullName evidence="2">Uncharacterized protein</fullName>
    </submittedName>
</protein>
<evidence type="ECO:0000256" key="1">
    <source>
        <dbReference type="SAM" id="MobiDB-lite"/>
    </source>
</evidence>
<dbReference type="GeneID" id="63854504"/>